<proteinExistence type="predicted"/>
<keyword evidence="3" id="KW-1185">Reference proteome</keyword>
<dbReference type="Proteomes" id="UP000324222">
    <property type="component" value="Unassembled WGS sequence"/>
</dbReference>
<feature type="region of interest" description="Disordered" evidence="1">
    <location>
        <begin position="1"/>
        <end position="28"/>
    </location>
</feature>
<feature type="compositionally biased region" description="Basic and acidic residues" evidence="1">
    <location>
        <begin position="43"/>
        <end position="52"/>
    </location>
</feature>
<feature type="compositionally biased region" description="Basic and acidic residues" evidence="1">
    <location>
        <begin position="1"/>
        <end position="26"/>
    </location>
</feature>
<sequence length="80" mass="9262">MQMKEKTRSQSKAPEENKLRKNIEVRQKRRREGGIAVELQIKDGSHRGRYKEQITGGDSNTTPTYQSKETVKEMKLVKVS</sequence>
<name>A0A5B7IJP3_PORTR</name>
<dbReference type="EMBL" id="VSRR010057950">
    <property type="protein sequence ID" value="MPC81767.1"/>
    <property type="molecule type" value="Genomic_DNA"/>
</dbReference>
<comment type="caution">
    <text evidence="2">The sequence shown here is derived from an EMBL/GenBank/DDBJ whole genome shotgun (WGS) entry which is preliminary data.</text>
</comment>
<dbReference type="AlphaFoldDB" id="A0A5B7IJP3"/>
<evidence type="ECO:0000256" key="1">
    <source>
        <dbReference type="SAM" id="MobiDB-lite"/>
    </source>
</evidence>
<reference evidence="2 3" key="1">
    <citation type="submission" date="2019-05" db="EMBL/GenBank/DDBJ databases">
        <title>Another draft genome of Portunus trituberculatus and its Hox gene families provides insights of decapod evolution.</title>
        <authorList>
            <person name="Jeong J.-H."/>
            <person name="Song I."/>
            <person name="Kim S."/>
            <person name="Choi T."/>
            <person name="Kim D."/>
            <person name="Ryu S."/>
            <person name="Kim W."/>
        </authorList>
    </citation>
    <scope>NUCLEOTIDE SEQUENCE [LARGE SCALE GENOMIC DNA]</scope>
    <source>
        <tissue evidence="2">Muscle</tissue>
    </source>
</reference>
<evidence type="ECO:0000313" key="3">
    <source>
        <dbReference type="Proteomes" id="UP000324222"/>
    </source>
</evidence>
<feature type="region of interest" description="Disordered" evidence="1">
    <location>
        <begin position="43"/>
        <end position="65"/>
    </location>
</feature>
<organism evidence="2 3">
    <name type="scientific">Portunus trituberculatus</name>
    <name type="common">Swimming crab</name>
    <name type="synonym">Neptunus trituberculatus</name>
    <dbReference type="NCBI Taxonomy" id="210409"/>
    <lineage>
        <taxon>Eukaryota</taxon>
        <taxon>Metazoa</taxon>
        <taxon>Ecdysozoa</taxon>
        <taxon>Arthropoda</taxon>
        <taxon>Crustacea</taxon>
        <taxon>Multicrustacea</taxon>
        <taxon>Malacostraca</taxon>
        <taxon>Eumalacostraca</taxon>
        <taxon>Eucarida</taxon>
        <taxon>Decapoda</taxon>
        <taxon>Pleocyemata</taxon>
        <taxon>Brachyura</taxon>
        <taxon>Eubrachyura</taxon>
        <taxon>Portunoidea</taxon>
        <taxon>Portunidae</taxon>
        <taxon>Portuninae</taxon>
        <taxon>Portunus</taxon>
    </lineage>
</organism>
<protein>
    <submittedName>
        <fullName evidence="2">Uncharacterized protein</fullName>
    </submittedName>
</protein>
<feature type="compositionally biased region" description="Polar residues" evidence="1">
    <location>
        <begin position="56"/>
        <end position="65"/>
    </location>
</feature>
<accession>A0A5B7IJP3</accession>
<evidence type="ECO:0000313" key="2">
    <source>
        <dbReference type="EMBL" id="MPC81767.1"/>
    </source>
</evidence>
<gene>
    <name evidence="2" type="ORF">E2C01_076400</name>
</gene>